<dbReference type="AlphaFoldDB" id="A0A558ALI1"/>
<feature type="domain" description="Glycosyl transferase family 1" evidence="4">
    <location>
        <begin position="164"/>
        <end position="304"/>
    </location>
</feature>
<dbReference type="Gene3D" id="3.40.50.2000">
    <property type="entry name" value="Glycogen Phosphorylase B"/>
    <property type="match status" value="2"/>
</dbReference>
<keyword evidence="7" id="KW-1185">Reference proteome</keyword>
<dbReference type="OrthoDB" id="9809227at2"/>
<dbReference type="InterPro" id="IPR028098">
    <property type="entry name" value="Glyco_trans_4-like_N"/>
</dbReference>
<dbReference type="GO" id="GO:0016757">
    <property type="term" value="F:glycosyltransferase activity"/>
    <property type="evidence" value="ECO:0007669"/>
    <property type="project" value="UniProtKB-KW"/>
</dbReference>
<dbReference type="PANTHER" id="PTHR12526:SF595">
    <property type="entry name" value="BLL5217 PROTEIN"/>
    <property type="match status" value="1"/>
</dbReference>
<evidence type="ECO:0000313" key="6">
    <source>
        <dbReference type="EMBL" id="TVT25113.1"/>
    </source>
</evidence>
<reference evidence="6 7" key="1">
    <citation type="submission" date="2019-07" db="EMBL/GenBank/DDBJ databases">
        <title>New species of Amycolatopsis and Streptomyces.</title>
        <authorList>
            <person name="Duangmal K."/>
            <person name="Teo W.F.A."/>
            <person name="Lipun K."/>
        </authorList>
    </citation>
    <scope>NUCLEOTIDE SEQUENCE [LARGE SCALE GENOMIC DNA]</scope>
    <source>
        <strain evidence="6 7">JCM 30562</strain>
    </source>
</reference>
<feature type="compositionally biased region" description="Low complexity" evidence="3">
    <location>
        <begin position="341"/>
        <end position="355"/>
    </location>
</feature>
<sequence length="382" mass="41786">MIAPPWFEIPPPAYGGIESVCGDLIEALILRGHEVVLVGAGRNGTSARFVATYRQPQGHRLGDPLPEIVHAAALPGILDDLDVDVIHDHTLAGPLLARGRETPTVVTAHGPVRGDLARYYRTMSRHVHLVAISNAQRTAAPEIDWAATVHNAVRVADFPFRADKGDHAVFLGRMCPDKGLCQAIDATRAAGVRLVIAGKWSEPAEQEYFRQEVEPRLGQGVEWFGEASWRQKTELLGAARCLLFPIQWEEPFGMVMIEAMACGTPVVALRRGSVPEIVTDGATGFICDEVAQLPAALDKAAALEPGRCRLEARRRFDVTLMAARYEEVYRTACGQRPLRPRTFGAGRARTTTTGTESAVRHPHPEQPASPRGRQESRRPSRS</sequence>
<dbReference type="Proteomes" id="UP000318578">
    <property type="component" value="Unassembled WGS sequence"/>
</dbReference>
<dbReference type="PANTHER" id="PTHR12526">
    <property type="entry name" value="GLYCOSYLTRANSFERASE"/>
    <property type="match status" value="1"/>
</dbReference>
<organism evidence="6 7">
    <name type="scientific">Amycolatopsis acidiphila</name>
    <dbReference type="NCBI Taxonomy" id="715473"/>
    <lineage>
        <taxon>Bacteria</taxon>
        <taxon>Bacillati</taxon>
        <taxon>Actinomycetota</taxon>
        <taxon>Actinomycetes</taxon>
        <taxon>Pseudonocardiales</taxon>
        <taxon>Pseudonocardiaceae</taxon>
        <taxon>Amycolatopsis</taxon>
    </lineage>
</organism>
<dbReference type="EMBL" id="VJZA01000004">
    <property type="protein sequence ID" value="TVT25113.1"/>
    <property type="molecule type" value="Genomic_DNA"/>
</dbReference>
<evidence type="ECO:0000313" key="7">
    <source>
        <dbReference type="Proteomes" id="UP000318578"/>
    </source>
</evidence>
<feature type="region of interest" description="Disordered" evidence="3">
    <location>
        <begin position="339"/>
        <end position="382"/>
    </location>
</feature>
<dbReference type="InterPro" id="IPR001296">
    <property type="entry name" value="Glyco_trans_1"/>
</dbReference>
<evidence type="ECO:0000256" key="3">
    <source>
        <dbReference type="SAM" id="MobiDB-lite"/>
    </source>
</evidence>
<evidence type="ECO:0000259" key="4">
    <source>
        <dbReference type="Pfam" id="PF00534"/>
    </source>
</evidence>
<dbReference type="SUPFAM" id="SSF53756">
    <property type="entry name" value="UDP-Glycosyltransferase/glycogen phosphorylase"/>
    <property type="match status" value="1"/>
</dbReference>
<comment type="caution">
    <text evidence="6">The sequence shown here is derived from an EMBL/GenBank/DDBJ whole genome shotgun (WGS) entry which is preliminary data.</text>
</comment>
<name>A0A558ALI1_9PSEU</name>
<accession>A0A558ALI1</accession>
<feature type="domain" description="Glycosyltransferase subfamily 4-like N-terminal" evidence="5">
    <location>
        <begin position="14"/>
        <end position="138"/>
    </location>
</feature>
<gene>
    <name evidence="6" type="ORF">FNH06_03775</name>
</gene>
<dbReference type="Pfam" id="PF13439">
    <property type="entry name" value="Glyco_transf_4"/>
    <property type="match status" value="1"/>
</dbReference>
<keyword evidence="2 6" id="KW-0808">Transferase</keyword>
<evidence type="ECO:0000256" key="2">
    <source>
        <dbReference type="ARBA" id="ARBA00022679"/>
    </source>
</evidence>
<dbReference type="CDD" id="cd03802">
    <property type="entry name" value="GT4_AviGT4-like"/>
    <property type="match status" value="1"/>
</dbReference>
<proteinExistence type="predicted"/>
<keyword evidence="1" id="KW-0328">Glycosyltransferase</keyword>
<protein>
    <submittedName>
        <fullName evidence="6">Glycosyltransferase family 4 protein</fullName>
    </submittedName>
</protein>
<feature type="compositionally biased region" description="Basic and acidic residues" evidence="3">
    <location>
        <begin position="372"/>
        <end position="382"/>
    </location>
</feature>
<evidence type="ECO:0000259" key="5">
    <source>
        <dbReference type="Pfam" id="PF13439"/>
    </source>
</evidence>
<dbReference type="Pfam" id="PF00534">
    <property type="entry name" value="Glycos_transf_1"/>
    <property type="match status" value="1"/>
</dbReference>
<evidence type="ECO:0000256" key="1">
    <source>
        <dbReference type="ARBA" id="ARBA00022676"/>
    </source>
</evidence>